<dbReference type="STRING" id="568069.A0A1J1ISS6"/>
<keyword evidence="3" id="KW-1185">Reference proteome</keyword>
<organism evidence="2 3">
    <name type="scientific">Clunio marinus</name>
    <dbReference type="NCBI Taxonomy" id="568069"/>
    <lineage>
        <taxon>Eukaryota</taxon>
        <taxon>Metazoa</taxon>
        <taxon>Ecdysozoa</taxon>
        <taxon>Arthropoda</taxon>
        <taxon>Hexapoda</taxon>
        <taxon>Insecta</taxon>
        <taxon>Pterygota</taxon>
        <taxon>Neoptera</taxon>
        <taxon>Endopterygota</taxon>
        <taxon>Diptera</taxon>
        <taxon>Nematocera</taxon>
        <taxon>Chironomoidea</taxon>
        <taxon>Chironomidae</taxon>
        <taxon>Clunio</taxon>
    </lineage>
</organism>
<dbReference type="AlphaFoldDB" id="A0A1J1ISS6"/>
<evidence type="ECO:0000313" key="3">
    <source>
        <dbReference type="Proteomes" id="UP000183832"/>
    </source>
</evidence>
<gene>
    <name evidence="2" type="ORF">CLUMA_CG016966</name>
</gene>
<name>A0A1J1ISS6_9DIPT</name>
<feature type="region of interest" description="Disordered" evidence="1">
    <location>
        <begin position="40"/>
        <end position="86"/>
    </location>
</feature>
<dbReference type="Proteomes" id="UP000183832">
    <property type="component" value="Unassembled WGS sequence"/>
</dbReference>
<sequence>MMTSIMCEELESPSGKAVRQYFPYVSSESDLQRYKAITLHKHPSNETRASSSLSNVPSDSAKTKDNGSAKYFQGTRTGRTGHVGEKVAQLKQNEICKLDNN</sequence>
<reference evidence="2 3" key="1">
    <citation type="submission" date="2015-04" db="EMBL/GenBank/DDBJ databases">
        <authorList>
            <person name="Syromyatnikov M.Y."/>
            <person name="Popov V.N."/>
        </authorList>
    </citation>
    <scope>NUCLEOTIDE SEQUENCE [LARGE SCALE GENOMIC DNA]</scope>
</reference>
<evidence type="ECO:0000256" key="1">
    <source>
        <dbReference type="SAM" id="MobiDB-lite"/>
    </source>
</evidence>
<dbReference type="OrthoDB" id="432483at2759"/>
<protein>
    <submittedName>
        <fullName evidence="2">CLUMA_CG016966, isoform A</fullName>
    </submittedName>
</protein>
<dbReference type="EMBL" id="CVRI01000059">
    <property type="protein sequence ID" value="CRL03255.1"/>
    <property type="molecule type" value="Genomic_DNA"/>
</dbReference>
<accession>A0A1J1ISS6</accession>
<feature type="compositionally biased region" description="Polar residues" evidence="1">
    <location>
        <begin position="46"/>
        <end position="60"/>
    </location>
</feature>
<proteinExistence type="predicted"/>
<evidence type="ECO:0000313" key="2">
    <source>
        <dbReference type="EMBL" id="CRL03255.1"/>
    </source>
</evidence>